<evidence type="ECO:0000256" key="5">
    <source>
        <dbReference type="PROSITE-ProRule" id="PRU00169"/>
    </source>
</evidence>
<accession>A0AAE5X0N8</accession>
<dbReference type="PRINTS" id="PR00038">
    <property type="entry name" value="HTHLUXR"/>
</dbReference>
<dbReference type="EMBL" id="RDQZ01000037">
    <property type="protein sequence ID" value="RXH07643.1"/>
    <property type="molecule type" value="Genomic_DNA"/>
</dbReference>
<evidence type="ECO:0000313" key="9">
    <source>
        <dbReference type="EMBL" id="RXH07643.1"/>
    </source>
</evidence>
<dbReference type="Pfam" id="PF00072">
    <property type="entry name" value="Response_reg"/>
    <property type="match status" value="1"/>
</dbReference>
<dbReference type="PROSITE" id="PS50110">
    <property type="entry name" value="RESPONSE_REGULATORY"/>
    <property type="match status" value="1"/>
</dbReference>
<dbReference type="Proteomes" id="UP000288972">
    <property type="component" value="Chromosome"/>
</dbReference>
<dbReference type="GO" id="GO:0003677">
    <property type="term" value="F:DNA binding"/>
    <property type="evidence" value="ECO:0007669"/>
    <property type="project" value="UniProtKB-KW"/>
</dbReference>
<dbReference type="SUPFAM" id="SSF52172">
    <property type="entry name" value="CheY-like"/>
    <property type="match status" value="1"/>
</dbReference>
<evidence type="ECO:0000259" key="6">
    <source>
        <dbReference type="PROSITE" id="PS50043"/>
    </source>
</evidence>
<reference evidence="8 10" key="1">
    <citation type="submission" date="2018-06" db="EMBL/GenBank/DDBJ databases">
        <title>Comparative genomics of rhizobia nodulating Arachis hypogaea in China.</title>
        <authorList>
            <person name="Li Y."/>
        </authorList>
    </citation>
    <scope>NUCLEOTIDE SEQUENCE [LARGE SCALE GENOMIC DNA]</scope>
    <source>
        <strain evidence="8 10">CCBAU 51670</strain>
    </source>
</reference>
<dbReference type="KEGG" id="bgz:XH91_14155"/>
<dbReference type="CDD" id="cd06170">
    <property type="entry name" value="LuxR_C_like"/>
    <property type="match status" value="1"/>
</dbReference>
<evidence type="ECO:0000256" key="1">
    <source>
        <dbReference type="ARBA" id="ARBA00022553"/>
    </source>
</evidence>
<gene>
    <name evidence="9" type="ORF">EAS56_31865</name>
    <name evidence="8" type="ORF">XH91_14155</name>
</gene>
<dbReference type="Gene3D" id="3.40.50.2300">
    <property type="match status" value="1"/>
</dbReference>
<dbReference type="Proteomes" id="UP000290401">
    <property type="component" value="Unassembled WGS sequence"/>
</dbReference>
<evidence type="ECO:0000313" key="8">
    <source>
        <dbReference type="EMBL" id="QAU46394.1"/>
    </source>
</evidence>
<dbReference type="InterPro" id="IPR016032">
    <property type="entry name" value="Sig_transdc_resp-reg_C-effctor"/>
</dbReference>
<evidence type="ECO:0000313" key="11">
    <source>
        <dbReference type="Proteomes" id="UP000290401"/>
    </source>
</evidence>
<dbReference type="EMBL" id="CP030053">
    <property type="protein sequence ID" value="QAU46394.1"/>
    <property type="molecule type" value="Genomic_DNA"/>
</dbReference>
<dbReference type="GO" id="GO:0006355">
    <property type="term" value="P:regulation of DNA-templated transcription"/>
    <property type="evidence" value="ECO:0007669"/>
    <property type="project" value="InterPro"/>
</dbReference>
<evidence type="ECO:0000256" key="4">
    <source>
        <dbReference type="ARBA" id="ARBA00023163"/>
    </source>
</evidence>
<organism evidence="8 10">
    <name type="scientific">Bradyrhizobium guangzhouense</name>
    <dbReference type="NCBI Taxonomy" id="1325095"/>
    <lineage>
        <taxon>Bacteria</taxon>
        <taxon>Pseudomonadati</taxon>
        <taxon>Pseudomonadota</taxon>
        <taxon>Alphaproteobacteria</taxon>
        <taxon>Hyphomicrobiales</taxon>
        <taxon>Nitrobacteraceae</taxon>
        <taxon>Bradyrhizobium</taxon>
    </lineage>
</organism>
<dbReference type="PROSITE" id="PS50043">
    <property type="entry name" value="HTH_LUXR_2"/>
    <property type="match status" value="1"/>
</dbReference>
<dbReference type="Gene3D" id="1.10.10.10">
    <property type="entry name" value="Winged helix-like DNA-binding domain superfamily/Winged helix DNA-binding domain"/>
    <property type="match status" value="1"/>
</dbReference>
<keyword evidence="3 8" id="KW-0238">DNA-binding</keyword>
<dbReference type="Pfam" id="PF00196">
    <property type="entry name" value="GerE"/>
    <property type="match status" value="1"/>
</dbReference>
<reference evidence="9 11" key="2">
    <citation type="submission" date="2018-10" db="EMBL/GenBank/DDBJ databases">
        <title>Bradyrhizobium sp. nov., effective nodules isolated from peanut in China.</title>
        <authorList>
            <person name="Li Y."/>
        </authorList>
    </citation>
    <scope>NUCLEOTIDE SEQUENCE [LARGE SCALE GENOMIC DNA]</scope>
    <source>
        <strain evidence="9 11">CCBAU 53426</strain>
    </source>
</reference>
<keyword evidence="4" id="KW-0804">Transcription</keyword>
<protein>
    <submittedName>
        <fullName evidence="8">DNA-binding response regulator</fullName>
    </submittedName>
</protein>
<dbReference type="InterPro" id="IPR039420">
    <property type="entry name" value="WalR-like"/>
</dbReference>
<dbReference type="InterPro" id="IPR036388">
    <property type="entry name" value="WH-like_DNA-bd_sf"/>
</dbReference>
<keyword evidence="1 5" id="KW-0597">Phosphoprotein</keyword>
<dbReference type="InterPro" id="IPR011006">
    <property type="entry name" value="CheY-like_superfamily"/>
</dbReference>
<feature type="domain" description="Response regulatory" evidence="7">
    <location>
        <begin position="26"/>
        <end position="142"/>
    </location>
</feature>
<dbReference type="AlphaFoldDB" id="A0AAE5X0N8"/>
<dbReference type="SMART" id="SM00421">
    <property type="entry name" value="HTH_LUXR"/>
    <property type="match status" value="1"/>
</dbReference>
<dbReference type="PANTHER" id="PTHR43214">
    <property type="entry name" value="TWO-COMPONENT RESPONSE REGULATOR"/>
    <property type="match status" value="1"/>
</dbReference>
<keyword evidence="2" id="KW-0805">Transcription regulation</keyword>
<proteinExistence type="predicted"/>
<dbReference type="CDD" id="cd17535">
    <property type="entry name" value="REC_NarL-like"/>
    <property type="match status" value="1"/>
</dbReference>
<sequence>MEVALFCPVSSRAAVSTTLECSAMKSFLIADDHEAVRSGLRAVLEQRADWEVVAEANDGSKALTAAIENRPHVAIVDFSMPRMTGVEFTRRIREYPLQTEVLIFTVHNSGLLAQQAFEAGARAFLAKSDANKLLLAAVDSLLAHKRFCTESCRNDLNGGPGGDADGHRGLTPREQLVVKLVAEGYSNKGISAILNLSVKTTEAHRAAAMRKLDVNSTAGLVRYAVRAGLLEA</sequence>
<evidence type="ECO:0000256" key="3">
    <source>
        <dbReference type="ARBA" id="ARBA00023125"/>
    </source>
</evidence>
<evidence type="ECO:0000256" key="2">
    <source>
        <dbReference type="ARBA" id="ARBA00023015"/>
    </source>
</evidence>
<feature type="modified residue" description="4-aspartylphosphate" evidence="5">
    <location>
        <position position="77"/>
    </location>
</feature>
<dbReference type="SMART" id="SM00448">
    <property type="entry name" value="REC"/>
    <property type="match status" value="1"/>
</dbReference>
<dbReference type="PANTHER" id="PTHR43214:SF41">
    <property type="entry name" value="NITRATE_NITRITE RESPONSE REGULATOR PROTEIN NARP"/>
    <property type="match status" value="1"/>
</dbReference>
<dbReference type="SUPFAM" id="SSF46894">
    <property type="entry name" value="C-terminal effector domain of the bipartite response regulators"/>
    <property type="match status" value="1"/>
</dbReference>
<name>A0AAE5X0N8_9BRAD</name>
<dbReference type="InterPro" id="IPR058245">
    <property type="entry name" value="NreC/VraR/RcsB-like_REC"/>
</dbReference>
<dbReference type="InterPro" id="IPR001789">
    <property type="entry name" value="Sig_transdc_resp-reg_receiver"/>
</dbReference>
<dbReference type="InterPro" id="IPR000792">
    <property type="entry name" value="Tscrpt_reg_LuxR_C"/>
</dbReference>
<dbReference type="GO" id="GO:0000160">
    <property type="term" value="P:phosphorelay signal transduction system"/>
    <property type="evidence" value="ECO:0007669"/>
    <property type="project" value="InterPro"/>
</dbReference>
<evidence type="ECO:0000259" key="7">
    <source>
        <dbReference type="PROSITE" id="PS50110"/>
    </source>
</evidence>
<feature type="domain" description="HTH luxR-type" evidence="6">
    <location>
        <begin position="163"/>
        <end position="228"/>
    </location>
</feature>
<keyword evidence="11" id="KW-1185">Reference proteome</keyword>
<evidence type="ECO:0000313" key="10">
    <source>
        <dbReference type="Proteomes" id="UP000288972"/>
    </source>
</evidence>